<feature type="transmembrane region" description="Helical" evidence="1">
    <location>
        <begin position="45"/>
        <end position="63"/>
    </location>
</feature>
<evidence type="ECO:0000313" key="2">
    <source>
        <dbReference type="EMBL" id="KYC44154.1"/>
    </source>
</evidence>
<dbReference type="STRING" id="128403.WA1_03180"/>
<proteinExistence type="predicted"/>
<dbReference type="AlphaFoldDB" id="A0A139XHI0"/>
<keyword evidence="1" id="KW-1133">Transmembrane helix</keyword>
<name>A0A139XHI0_9CYAN</name>
<organism evidence="2 3">
    <name type="scientific">Scytonema hofmannii PCC 7110</name>
    <dbReference type="NCBI Taxonomy" id="128403"/>
    <lineage>
        <taxon>Bacteria</taxon>
        <taxon>Bacillati</taxon>
        <taxon>Cyanobacteriota</taxon>
        <taxon>Cyanophyceae</taxon>
        <taxon>Nostocales</taxon>
        <taxon>Scytonemataceae</taxon>
        <taxon>Scytonema</taxon>
    </lineage>
</organism>
<gene>
    <name evidence="2" type="ORF">WA1_03180</name>
</gene>
<dbReference type="EMBL" id="ANNX02000012">
    <property type="protein sequence ID" value="KYC44154.1"/>
    <property type="molecule type" value="Genomic_DNA"/>
</dbReference>
<dbReference type="Proteomes" id="UP000076925">
    <property type="component" value="Unassembled WGS sequence"/>
</dbReference>
<evidence type="ECO:0000256" key="1">
    <source>
        <dbReference type="SAM" id="Phobius"/>
    </source>
</evidence>
<sequence length="84" mass="9759">MLANGYSQEIIDQIYQIIDSWLVLTFHSVQASEHFVNVVDRATAIARYSTLILVIRNFILFILKGLYFRNKPFNMVVFTPSYLA</sequence>
<keyword evidence="3" id="KW-1185">Reference proteome</keyword>
<protein>
    <submittedName>
        <fullName evidence="2">Uncharacterized protein</fullName>
    </submittedName>
</protein>
<accession>A0A139XHI0</accession>
<evidence type="ECO:0000313" key="3">
    <source>
        <dbReference type="Proteomes" id="UP000076925"/>
    </source>
</evidence>
<reference evidence="2 3" key="1">
    <citation type="journal article" date="2013" name="Genome Biol. Evol.">
        <title>Genomes of Stigonematalean cyanobacteria (subsection V) and the evolution of oxygenic photosynthesis from prokaryotes to plastids.</title>
        <authorList>
            <person name="Dagan T."/>
            <person name="Roettger M."/>
            <person name="Stucken K."/>
            <person name="Landan G."/>
            <person name="Koch R."/>
            <person name="Major P."/>
            <person name="Gould S.B."/>
            <person name="Goremykin V.V."/>
            <person name="Rippka R."/>
            <person name="Tandeau de Marsac N."/>
            <person name="Gugger M."/>
            <person name="Lockhart P.J."/>
            <person name="Allen J.F."/>
            <person name="Brune I."/>
            <person name="Maus I."/>
            <person name="Puhler A."/>
            <person name="Martin W.F."/>
        </authorList>
    </citation>
    <scope>NUCLEOTIDE SEQUENCE [LARGE SCALE GENOMIC DNA]</scope>
    <source>
        <strain evidence="2 3">PCC 7110</strain>
    </source>
</reference>
<keyword evidence="1" id="KW-0472">Membrane</keyword>
<comment type="caution">
    <text evidence="2">The sequence shown here is derived from an EMBL/GenBank/DDBJ whole genome shotgun (WGS) entry which is preliminary data.</text>
</comment>
<keyword evidence="1" id="KW-0812">Transmembrane</keyword>